<dbReference type="PANTHER" id="PTHR24559">
    <property type="entry name" value="TRANSPOSON TY3-I GAG-POL POLYPROTEIN"/>
    <property type="match status" value="1"/>
</dbReference>
<keyword evidence="2" id="KW-1185">Reference proteome</keyword>
<dbReference type="SUPFAM" id="SSF56672">
    <property type="entry name" value="DNA/RNA polymerases"/>
    <property type="match status" value="1"/>
</dbReference>
<dbReference type="InterPro" id="IPR043128">
    <property type="entry name" value="Rev_trsase/Diguanyl_cyclase"/>
</dbReference>
<dbReference type="Proteomes" id="UP001151760">
    <property type="component" value="Unassembled WGS sequence"/>
</dbReference>
<dbReference type="InterPro" id="IPR053134">
    <property type="entry name" value="RNA-dir_DNA_polymerase"/>
</dbReference>
<organism evidence="1 2">
    <name type="scientific">Tanacetum coccineum</name>
    <dbReference type="NCBI Taxonomy" id="301880"/>
    <lineage>
        <taxon>Eukaryota</taxon>
        <taxon>Viridiplantae</taxon>
        <taxon>Streptophyta</taxon>
        <taxon>Embryophyta</taxon>
        <taxon>Tracheophyta</taxon>
        <taxon>Spermatophyta</taxon>
        <taxon>Magnoliopsida</taxon>
        <taxon>eudicotyledons</taxon>
        <taxon>Gunneridae</taxon>
        <taxon>Pentapetalae</taxon>
        <taxon>asterids</taxon>
        <taxon>campanulids</taxon>
        <taxon>Asterales</taxon>
        <taxon>Asteraceae</taxon>
        <taxon>Asteroideae</taxon>
        <taxon>Anthemideae</taxon>
        <taxon>Anthemidinae</taxon>
        <taxon>Tanacetum</taxon>
    </lineage>
</organism>
<keyword evidence="1" id="KW-0808">Transferase</keyword>
<evidence type="ECO:0000313" key="1">
    <source>
        <dbReference type="EMBL" id="GJS87369.1"/>
    </source>
</evidence>
<evidence type="ECO:0000313" key="2">
    <source>
        <dbReference type="Proteomes" id="UP001151760"/>
    </source>
</evidence>
<gene>
    <name evidence="1" type="ORF">Tco_0770005</name>
</gene>
<keyword evidence="1" id="KW-0695">RNA-directed DNA polymerase</keyword>
<dbReference type="SUPFAM" id="SSF53098">
    <property type="entry name" value="Ribonuclease H-like"/>
    <property type="match status" value="1"/>
</dbReference>
<reference evidence="1" key="1">
    <citation type="journal article" date="2022" name="Int. J. Mol. Sci.">
        <title>Draft Genome of Tanacetum Coccineum: Genomic Comparison of Closely Related Tanacetum-Family Plants.</title>
        <authorList>
            <person name="Yamashiro T."/>
            <person name="Shiraishi A."/>
            <person name="Nakayama K."/>
            <person name="Satake H."/>
        </authorList>
    </citation>
    <scope>NUCLEOTIDE SEQUENCE</scope>
</reference>
<accession>A0ABQ4ZAY9</accession>
<dbReference type="Gene3D" id="3.30.420.10">
    <property type="entry name" value="Ribonuclease H-like superfamily/Ribonuclease H"/>
    <property type="match status" value="1"/>
</dbReference>
<reference evidence="1" key="2">
    <citation type="submission" date="2022-01" db="EMBL/GenBank/DDBJ databases">
        <authorList>
            <person name="Yamashiro T."/>
            <person name="Shiraishi A."/>
            <person name="Satake H."/>
            <person name="Nakayama K."/>
        </authorList>
    </citation>
    <scope>NUCLEOTIDE SEQUENCE</scope>
</reference>
<keyword evidence="1" id="KW-0548">Nucleotidyltransferase</keyword>
<dbReference type="InterPro" id="IPR043502">
    <property type="entry name" value="DNA/RNA_pol_sf"/>
</dbReference>
<dbReference type="InterPro" id="IPR012337">
    <property type="entry name" value="RNaseH-like_sf"/>
</dbReference>
<dbReference type="PANTHER" id="PTHR24559:SF444">
    <property type="entry name" value="REVERSE TRANSCRIPTASE DOMAIN-CONTAINING PROTEIN"/>
    <property type="match status" value="1"/>
</dbReference>
<dbReference type="InterPro" id="IPR036397">
    <property type="entry name" value="RNaseH_sf"/>
</dbReference>
<dbReference type="Gene3D" id="3.30.70.270">
    <property type="match status" value="1"/>
</dbReference>
<protein>
    <submittedName>
        <fullName evidence="1">Reverse transcriptase domain-containing protein</fullName>
    </submittedName>
</protein>
<name>A0ABQ4ZAY9_9ASTR</name>
<sequence length="441" mass="50013">MFCYHPKESALKRRRPRKLHTAMSYRTHAVKNALADLGQVVPKKGGMTVVKNEKNTRIPQSTVTGWRVCINYRKLNNATQKDHFPLPFIDKMLERLVGHEYYCFLDGFSGLCNAPATFQRFNIEIHNKKGVQNLAADHLSRLENPNIGKLTKAEIRDLLPKERLMAVFDKNNEPWMNCSHSSSVLTESYKGASPEMGQHKSFSNVIMDHLEDIIVSPLLQEKSLNMVSTGHISSATHADWSKFAMHGIDFIGPFPSSNGNKYVLVGIDYVSKWVEAQAFPTSDARNVVPQETKVEMVRTIFDKQRHENGVIELYDEDGNEFIVNKQRVKPYQKNVLDANKDDDITLDDGGEVTMDSFQGLTPKVPHHGIDLWLQVQIFYDHVNPATRRTIDQSAGGWNDPRDFAKPIMAISLPQDVPHTSDLRHIELENQVQCLMEASSCS</sequence>
<proteinExistence type="predicted"/>
<comment type="caution">
    <text evidence="1">The sequence shown here is derived from an EMBL/GenBank/DDBJ whole genome shotgun (WGS) entry which is preliminary data.</text>
</comment>
<dbReference type="EMBL" id="BQNB010011193">
    <property type="protein sequence ID" value="GJS87369.1"/>
    <property type="molecule type" value="Genomic_DNA"/>
</dbReference>
<dbReference type="GO" id="GO:0003964">
    <property type="term" value="F:RNA-directed DNA polymerase activity"/>
    <property type="evidence" value="ECO:0007669"/>
    <property type="project" value="UniProtKB-KW"/>
</dbReference>